<dbReference type="GO" id="GO:0008380">
    <property type="term" value="P:RNA splicing"/>
    <property type="evidence" value="ECO:0007669"/>
    <property type="project" value="InterPro"/>
</dbReference>
<dbReference type="PROSITE" id="PS51375">
    <property type="entry name" value="PPR"/>
    <property type="match status" value="1"/>
</dbReference>
<organism evidence="3 4">
    <name type="scientific">Vanilla planifolia</name>
    <name type="common">Vanilla</name>
    <dbReference type="NCBI Taxonomy" id="51239"/>
    <lineage>
        <taxon>Eukaryota</taxon>
        <taxon>Viridiplantae</taxon>
        <taxon>Streptophyta</taxon>
        <taxon>Embryophyta</taxon>
        <taxon>Tracheophyta</taxon>
        <taxon>Spermatophyta</taxon>
        <taxon>Magnoliopsida</taxon>
        <taxon>Liliopsida</taxon>
        <taxon>Asparagales</taxon>
        <taxon>Orchidaceae</taxon>
        <taxon>Vanilloideae</taxon>
        <taxon>Vanilleae</taxon>
        <taxon>Vanilla</taxon>
    </lineage>
</organism>
<evidence type="ECO:0008006" key="5">
    <source>
        <dbReference type="Google" id="ProtNLM"/>
    </source>
</evidence>
<accession>A0A835QWM0</accession>
<keyword evidence="1" id="KW-0677">Repeat</keyword>
<dbReference type="EMBL" id="JADCNL010000005">
    <property type="protein sequence ID" value="KAG0481071.1"/>
    <property type="molecule type" value="Genomic_DNA"/>
</dbReference>
<gene>
    <name evidence="3" type="ORF">HPP92_011929</name>
</gene>
<comment type="caution">
    <text evidence="3">The sequence shown here is derived from an EMBL/GenBank/DDBJ whole genome shotgun (WGS) entry which is preliminary data.</text>
</comment>
<evidence type="ECO:0000313" key="4">
    <source>
        <dbReference type="Proteomes" id="UP000636800"/>
    </source>
</evidence>
<evidence type="ECO:0000256" key="1">
    <source>
        <dbReference type="ARBA" id="ARBA00022737"/>
    </source>
</evidence>
<evidence type="ECO:0000313" key="3">
    <source>
        <dbReference type="EMBL" id="KAG0481071.1"/>
    </source>
</evidence>
<reference evidence="3 4" key="1">
    <citation type="journal article" date="2020" name="Nat. Food">
        <title>A phased Vanilla planifolia genome enables genetic improvement of flavour and production.</title>
        <authorList>
            <person name="Hasing T."/>
            <person name="Tang H."/>
            <person name="Brym M."/>
            <person name="Khazi F."/>
            <person name="Huang T."/>
            <person name="Chambers A.H."/>
        </authorList>
    </citation>
    <scope>NUCLEOTIDE SEQUENCE [LARGE SCALE GENOMIC DNA]</scope>
    <source>
        <tissue evidence="3">Leaf</tissue>
    </source>
</reference>
<dbReference type="PANTHER" id="PTHR47003">
    <property type="entry name" value="OS01G0970900 PROTEIN"/>
    <property type="match status" value="1"/>
</dbReference>
<proteinExistence type="predicted"/>
<dbReference type="InterPro" id="IPR002885">
    <property type="entry name" value="PPR_rpt"/>
</dbReference>
<keyword evidence="4" id="KW-1185">Reference proteome</keyword>
<dbReference type="InterPro" id="IPR044578">
    <property type="entry name" value="BIR6-like"/>
</dbReference>
<evidence type="ECO:0000256" key="2">
    <source>
        <dbReference type="PROSITE-ProRule" id="PRU00708"/>
    </source>
</evidence>
<name>A0A835QWM0_VANPL</name>
<dbReference type="Proteomes" id="UP000636800">
    <property type="component" value="Chromosome 5"/>
</dbReference>
<dbReference type="Gene3D" id="1.25.40.10">
    <property type="entry name" value="Tetratricopeptide repeat domain"/>
    <property type="match status" value="1"/>
</dbReference>
<dbReference type="OrthoDB" id="1711136at2759"/>
<dbReference type="AlphaFoldDB" id="A0A835QWM0"/>
<dbReference type="PANTHER" id="PTHR47003:SF11">
    <property type="entry name" value="PPR SUPERFAMILY PROTEIN"/>
    <property type="match status" value="1"/>
</dbReference>
<protein>
    <recommendedName>
        <fullName evidence="5">Pentatricopeptide repeat-containing protein</fullName>
    </recommendedName>
</protein>
<dbReference type="InterPro" id="IPR011990">
    <property type="entry name" value="TPR-like_helical_dom_sf"/>
</dbReference>
<sequence length="179" mass="20170">MAMSTTFSRSFSRLRHLRLHSTAATDSSIATVVNDLCRVLSDFRSPQHDLECALRPFTFSVSPAAAEQVLKRCCHLPSAAHRFFVWSSSLPRFLHTPTAHLVLLDILASSRLFPLAWALLSDFRSHFVHPQSFRLLFRAYSAASLPADAIRAFRRMADFGLQPSIEDFQHLIFLSAIIA</sequence>
<feature type="repeat" description="PPR" evidence="2">
    <location>
        <begin position="129"/>
        <end position="163"/>
    </location>
</feature>